<accession>A0A7J7VI58</accession>
<dbReference type="Proteomes" id="UP000527355">
    <property type="component" value="Unassembled WGS sequence"/>
</dbReference>
<keyword evidence="2" id="KW-1185">Reference proteome</keyword>
<evidence type="ECO:0000313" key="1">
    <source>
        <dbReference type="EMBL" id="KAF6324844.1"/>
    </source>
</evidence>
<reference evidence="1 2" key="1">
    <citation type="journal article" date="2020" name="Nature">
        <title>Six reference-quality genomes reveal evolution of bat adaptations.</title>
        <authorList>
            <person name="Jebb D."/>
            <person name="Huang Z."/>
            <person name="Pippel M."/>
            <person name="Hughes G.M."/>
            <person name="Lavrichenko K."/>
            <person name="Devanna P."/>
            <person name="Winkler S."/>
            <person name="Jermiin L.S."/>
            <person name="Skirmuntt E.C."/>
            <person name="Katzourakis A."/>
            <person name="Burkitt-Gray L."/>
            <person name="Ray D.A."/>
            <person name="Sullivan K.A.M."/>
            <person name="Roscito J.G."/>
            <person name="Kirilenko B.M."/>
            <person name="Davalos L.M."/>
            <person name="Corthals A.P."/>
            <person name="Power M.L."/>
            <person name="Jones G."/>
            <person name="Ransome R.D."/>
            <person name="Dechmann D.K.N."/>
            <person name="Locatelli A.G."/>
            <person name="Puechmaille S.J."/>
            <person name="Fedrigo O."/>
            <person name="Jarvis E.D."/>
            <person name="Hiller M."/>
            <person name="Vernes S.C."/>
            <person name="Myers E.W."/>
            <person name="Teeling E.C."/>
        </authorList>
    </citation>
    <scope>NUCLEOTIDE SEQUENCE [LARGE SCALE GENOMIC DNA]</scope>
    <source>
        <strain evidence="1">MMyoMyo1</strain>
        <tissue evidence="1">Flight muscle</tissue>
    </source>
</reference>
<gene>
    <name evidence="1" type="ORF">mMyoMyo1_008299</name>
</gene>
<protein>
    <submittedName>
        <fullName evidence="1">Uncharacterized protein</fullName>
    </submittedName>
</protein>
<sequence>MLPPPECRLISSFDLLPWPPEGLELEWEPELGFPCLPSSIHTWVQMVGSFQIFKKCIVQPWPVLSVVRASSLCTKGSRVQFPVKGMYLGCRSIPWPQSGCMLEATNRCVSLTLMFLSLSPPPFHSL</sequence>
<organism evidence="1 2">
    <name type="scientific">Myotis myotis</name>
    <name type="common">Greater mouse-eared bat</name>
    <name type="synonym">Vespertilio myotis</name>
    <dbReference type="NCBI Taxonomy" id="51298"/>
    <lineage>
        <taxon>Eukaryota</taxon>
        <taxon>Metazoa</taxon>
        <taxon>Chordata</taxon>
        <taxon>Craniata</taxon>
        <taxon>Vertebrata</taxon>
        <taxon>Euteleostomi</taxon>
        <taxon>Mammalia</taxon>
        <taxon>Eutheria</taxon>
        <taxon>Laurasiatheria</taxon>
        <taxon>Chiroptera</taxon>
        <taxon>Yangochiroptera</taxon>
        <taxon>Vespertilionidae</taxon>
        <taxon>Myotis</taxon>
    </lineage>
</organism>
<dbReference type="EMBL" id="JABWUV010000010">
    <property type="protein sequence ID" value="KAF6324844.1"/>
    <property type="molecule type" value="Genomic_DNA"/>
</dbReference>
<evidence type="ECO:0000313" key="2">
    <source>
        <dbReference type="Proteomes" id="UP000527355"/>
    </source>
</evidence>
<dbReference type="AlphaFoldDB" id="A0A7J7VI58"/>
<name>A0A7J7VI58_MYOMY</name>
<proteinExistence type="predicted"/>
<comment type="caution">
    <text evidence="1">The sequence shown here is derived from an EMBL/GenBank/DDBJ whole genome shotgun (WGS) entry which is preliminary data.</text>
</comment>